<dbReference type="Proteomes" id="UP000230233">
    <property type="component" value="Unassembled WGS sequence"/>
</dbReference>
<feature type="signal peptide" evidence="1">
    <location>
        <begin position="1"/>
        <end position="19"/>
    </location>
</feature>
<feature type="chain" id="PRO_5013929192" description="ShKT domain-containing protein" evidence="1">
    <location>
        <begin position="20"/>
        <end position="93"/>
    </location>
</feature>
<keyword evidence="1" id="KW-0732">Signal</keyword>
<protein>
    <recommendedName>
        <fullName evidence="4">ShKT domain-containing protein</fullName>
    </recommendedName>
</protein>
<dbReference type="AlphaFoldDB" id="A0A2G5SBZ4"/>
<dbReference type="EMBL" id="PDUG01000023">
    <property type="protein sequence ID" value="PIC12411.1"/>
    <property type="molecule type" value="Genomic_DNA"/>
</dbReference>
<organism evidence="2 3">
    <name type="scientific">Caenorhabditis nigoni</name>
    <dbReference type="NCBI Taxonomy" id="1611254"/>
    <lineage>
        <taxon>Eukaryota</taxon>
        <taxon>Metazoa</taxon>
        <taxon>Ecdysozoa</taxon>
        <taxon>Nematoda</taxon>
        <taxon>Chromadorea</taxon>
        <taxon>Rhabditida</taxon>
        <taxon>Rhabditina</taxon>
        <taxon>Rhabditomorpha</taxon>
        <taxon>Rhabditoidea</taxon>
        <taxon>Rhabditidae</taxon>
        <taxon>Peloderinae</taxon>
        <taxon>Caenorhabditis</taxon>
    </lineage>
</organism>
<evidence type="ECO:0008006" key="4">
    <source>
        <dbReference type="Google" id="ProtNLM"/>
    </source>
</evidence>
<comment type="caution">
    <text evidence="2">The sequence shown here is derived from an EMBL/GenBank/DDBJ whole genome shotgun (WGS) entry which is preliminary data.</text>
</comment>
<dbReference type="OrthoDB" id="5819629at2759"/>
<evidence type="ECO:0000313" key="2">
    <source>
        <dbReference type="EMBL" id="PIC12411.1"/>
    </source>
</evidence>
<evidence type="ECO:0000256" key="1">
    <source>
        <dbReference type="SAM" id="SignalP"/>
    </source>
</evidence>
<accession>A0A2G5SBZ4</accession>
<proteinExistence type="predicted"/>
<sequence>MANLDIFLFCFLLLTAVDGQASKRIRVHYESVSQFLFHNSKLCGDPFSDAVWLPVLDLCTIECDITSQYCVENEELTQQCKTCLLIKNQRPYS</sequence>
<keyword evidence="3" id="KW-1185">Reference proteome</keyword>
<evidence type="ECO:0000313" key="3">
    <source>
        <dbReference type="Proteomes" id="UP000230233"/>
    </source>
</evidence>
<reference evidence="3" key="1">
    <citation type="submission" date="2017-10" db="EMBL/GenBank/DDBJ databases">
        <title>Rapid genome shrinkage in a self-fertile nematode reveals novel sperm competition proteins.</title>
        <authorList>
            <person name="Yin D."/>
            <person name="Schwarz E.M."/>
            <person name="Thomas C.G."/>
            <person name="Felde R.L."/>
            <person name="Korf I.F."/>
            <person name="Cutter A.D."/>
            <person name="Schartner C.M."/>
            <person name="Ralston E.J."/>
            <person name="Meyer B.J."/>
            <person name="Haag E.S."/>
        </authorList>
    </citation>
    <scope>NUCLEOTIDE SEQUENCE [LARGE SCALE GENOMIC DNA]</scope>
    <source>
        <strain evidence="3">JU1422</strain>
    </source>
</reference>
<gene>
    <name evidence="2" type="primary">Cni-K04C2.5</name>
    <name evidence="2" type="ORF">B9Z55_028435</name>
</gene>
<name>A0A2G5SBZ4_9PELO</name>